<reference evidence="2" key="1">
    <citation type="journal article" date="2019" name="Int. J. Syst. Evol. Microbiol.">
        <title>The Global Catalogue of Microorganisms (GCM) 10K type strain sequencing project: providing services to taxonomists for standard genome sequencing and annotation.</title>
        <authorList>
            <consortium name="The Broad Institute Genomics Platform"/>
            <consortium name="The Broad Institute Genome Sequencing Center for Infectious Disease"/>
            <person name="Wu L."/>
            <person name="Ma J."/>
        </authorList>
    </citation>
    <scope>NUCLEOTIDE SEQUENCE [LARGE SCALE GENOMIC DNA]</scope>
    <source>
        <strain evidence="2">JCM 18409</strain>
    </source>
</reference>
<protein>
    <submittedName>
        <fullName evidence="1">Uncharacterized protein</fullName>
    </submittedName>
</protein>
<sequence>MRRIGAGIAYEALNMTISSWHRCLVVRWGGQHVVNHQECHAAQPRPGQELPQLRGPTCIRMAQANRGRGRPAGWGARGRFVHHLGHRLNRPCLGPFLGVDYTSPSWIDAAALSRPIHATA</sequence>
<comment type="caution">
    <text evidence="1">The sequence shown here is derived from an EMBL/GenBank/DDBJ whole genome shotgun (WGS) entry which is preliminary data.</text>
</comment>
<evidence type="ECO:0000313" key="1">
    <source>
        <dbReference type="EMBL" id="GAA5029285.1"/>
    </source>
</evidence>
<keyword evidence="2" id="KW-1185">Reference proteome</keyword>
<proteinExistence type="predicted"/>
<gene>
    <name evidence="1" type="ORF">GCM10023335_68180</name>
</gene>
<name>A0ABP9JGJ9_9ACTN</name>
<evidence type="ECO:0000313" key="2">
    <source>
        <dbReference type="Proteomes" id="UP001501759"/>
    </source>
</evidence>
<dbReference type="EMBL" id="BAABKB010000031">
    <property type="protein sequence ID" value="GAA5029285.1"/>
    <property type="molecule type" value="Genomic_DNA"/>
</dbReference>
<accession>A0ABP9JGJ9</accession>
<dbReference type="Proteomes" id="UP001501759">
    <property type="component" value="Unassembled WGS sequence"/>
</dbReference>
<organism evidence="1 2">
    <name type="scientific">Streptomyces siamensis</name>
    <dbReference type="NCBI Taxonomy" id="1274986"/>
    <lineage>
        <taxon>Bacteria</taxon>
        <taxon>Bacillati</taxon>
        <taxon>Actinomycetota</taxon>
        <taxon>Actinomycetes</taxon>
        <taxon>Kitasatosporales</taxon>
        <taxon>Streptomycetaceae</taxon>
        <taxon>Streptomyces</taxon>
    </lineage>
</organism>